<feature type="compositionally biased region" description="Polar residues" evidence="15">
    <location>
        <begin position="55"/>
        <end position="72"/>
    </location>
</feature>
<feature type="region of interest" description="Disordered" evidence="15">
    <location>
        <begin position="1"/>
        <end position="274"/>
    </location>
</feature>
<keyword evidence="10" id="KW-0539">Nucleus</keyword>
<organism evidence="17 18">
    <name type="scientific">Paxillus rubicundulus Ve08.2h10</name>
    <dbReference type="NCBI Taxonomy" id="930991"/>
    <lineage>
        <taxon>Eukaryota</taxon>
        <taxon>Fungi</taxon>
        <taxon>Dikarya</taxon>
        <taxon>Basidiomycota</taxon>
        <taxon>Agaricomycotina</taxon>
        <taxon>Agaricomycetes</taxon>
        <taxon>Agaricomycetidae</taxon>
        <taxon>Boletales</taxon>
        <taxon>Paxilineae</taxon>
        <taxon>Paxillaceae</taxon>
        <taxon>Paxillus</taxon>
    </lineage>
</organism>
<feature type="domain" description="Nucleoporin NSP1-like C-terminal" evidence="16">
    <location>
        <begin position="273"/>
        <end position="376"/>
    </location>
</feature>
<protein>
    <recommendedName>
        <fullName evidence="11">Nucleoporin NSP1</fullName>
    </recommendedName>
    <alternativeName>
        <fullName evidence="12">Nuclear pore protein NSP1</fullName>
    </alternativeName>
    <alternativeName>
        <fullName evidence="13">Nucleoskeletal-like protein</fullName>
    </alternativeName>
</protein>
<keyword evidence="18" id="KW-1185">Reference proteome</keyword>
<evidence type="ECO:0000256" key="14">
    <source>
        <dbReference type="SAM" id="Coils"/>
    </source>
</evidence>
<evidence type="ECO:0000313" key="18">
    <source>
        <dbReference type="Proteomes" id="UP000054538"/>
    </source>
</evidence>
<dbReference type="Proteomes" id="UP000054538">
    <property type="component" value="Unassembled WGS sequence"/>
</dbReference>
<dbReference type="FunFam" id="1.20.5.170:FF:000040">
    <property type="entry name" value="Nuclear pore glycoprotein p62"/>
    <property type="match status" value="1"/>
</dbReference>
<keyword evidence="8" id="KW-0811">Translocation</keyword>
<keyword evidence="9" id="KW-0906">Nuclear pore complex</keyword>
<evidence type="ECO:0000256" key="15">
    <source>
        <dbReference type="SAM" id="MobiDB-lite"/>
    </source>
</evidence>
<dbReference type="GO" id="GO:0017056">
    <property type="term" value="F:structural constituent of nuclear pore"/>
    <property type="evidence" value="ECO:0007669"/>
    <property type="project" value="InterPro"/>
</dbReference>
<reference evidence="17 18" key="1">
    <citation type="submission" date="2014-04" db="EMBL/GenBank/DDBJ databases">
        <authorList>
            <consortium name="DOE Joint Genome Institute"/>
            <person name="Kuo A."/>
            <person name="Kohler A."/>
            <person name="Jargeat P."/>
            <person name="Nagy L.G."/>
            <person name="Floudas D."/>
            <person name="Copeland A."/>
            <person name="Barry K.W."/>
            <person name="Cichocki N."/>
            <person name="Veneault-Fourrey C."/>
            <person name="LaButti K."/>
            <person name="Lindquist E.A."/>
            <person name="Lipzen A."/>
            <person name="Lundell T."/>
            <person name="Morin E."/>
            <person name="Murat C."/>
            <person name="Sun H."/>
            <person name="Tunlid A."/>
            <person name="Henrissat B."/>
            <person name="Grigoriev I.V."/>
            <person name="Hibbett D.S."/>
            <person name="Martin F."/>
            <person name="Nordberg H.P."/>
            <person name="Cantor M.N."/>
            <person name="Hua S.X."/>
        </authorList>
    </citation>
    <scope>NUCLEOTIDE SEQUENCE [LARGE SCALE GENOMIC DNA]</scope>
    <source>
        <strain evidence="17 18">Ve08.2h10</strain>
    </source>
</reference>
<sequence length="499" mass="51467">MSSFSNNQGNTATGSSIFGNTTGAPATTGTNGSTPSGMGTTITGNTPNLFGGGMNNETNLFGKPSSSGTNIFGQPPPAAGTLSSTAPPSAPSLFGGSNATATTAASNPGSSLFPVPPASTSAQTPSSFGNIGNSTTTQKPSLFVPLTSHTTPTSTPNATTNAPGASGLFSLKPAEFSTTTAKPASNSPTSSIFGNVPKTDSTEKKDGAPAASPAFNLFGNRDTSSEKKDATPALASNLFGAKPATPSGTALSSMSALAPKEGDKPKNGTPLTTTVAVPPPSILRGKTIEEIVNKWTSDLDSHIREFNKLAGEVAVWDRALMENGNNLAAIYSHVLAVEREQSDIEQALDHIERQQNDLSSTLDTYERSAEEILGSQGGSLRALDTGPADTERDKNYMLATELHAHLDDLSGSLTQMIDSVNALSLTPAGNGSLQHGSEDPMVQISQILSSHLESLQWIDGALREVEGNVNEVERRVRDAGINSTLGSSTSKQRGFGLSR</sequence>
<dbReference type="GO" id="GO:0006606">
    <property type="term" value="P:protein import into nucleus"/>
    <property type="evidence" value="ECO:0007669"/>
    <property type="project" value="TreeGrafter"/>
</dbReference>
<dbReference type="AlphaFoldDB" id="A0A0D0EAZ4"/>
<dbReference type="GO" id="GO:0006405">
    <property type="term" value="P:RNA export from nucleus"/>
    <property type="evidence" value="ECO:0007669"/>
    <property type="project" value="TreeGrafter"/>
</dbReference>
<dbReference type="Gene3D" id="1.20.5.170">
    <property type="match status" value="1"/>
</dbReference>
<feature type="compositionally biased region" description="Low complexity" evidence="15">
    <location>
        <begin position="19"/>
        <end position="41"/>
    </location>
</feature>
<feature type="coiled-coil region" evidence="14">
    <location>
        <begin position="334"/>
        <end position="368"/>
    </location>
</feature>
<feature type="compositionally biased region" description="Polar residues" evidence="15">
    <location>
        <begin position="176"/>
        <end position="193"/>
    </location>
</feature>
<dbReference type="OrthoDB" id="344345at2759"/>
<dbReference type="GO" id="GO:0031965">
    <property type="term" value="C:nuclear membrane"/>
    <property type="evidence" value="ECO:0007669"/>
    <property type="project" value="UniProtKB-SubCell"/>
</dbReference>
<evidence type="ECO:0000256" key="12">
    <source>
        <dbReference type="ARBA" id="ARBA00078941"/>
    </source>
</evidence>
<accession>A0A0D0EAZ4</accession>
<feature type="compositionally biased region" description="Polar residues" evidence="15">
    <location>
        <begin position="128"/>
        <end position="140"/>
    </location>
</feature>
<feature type="compositionally biased region" description="Polar residues" evidence="15">
    <location>
        <begin position="246"/>
        <end position="255"/>
    </location>
</feature>
<comment type="subcellular location">
    <subcellularLocation>
        <location evidence="1">Nucleus membrane</location>
        <topology evidence="1">Peripheral membrane protein</topology>
        <orientation evidence="1">Cytoplasmic side</orientation>
    </subcellularLocation>
    <subcellularLocation>
        <location evidence="3">Nucleus membrane</location>
        <topology evidence="3">Peripheral membrane protein</topology>
        <orientation evidence="3">Nucleoplasmic side</orientation>
    </subcellularLocation>
    <subcellularLocation>
        <location evidence="2">Nucleus</location>
        <location evidence="2">Nuclear pore complex</location>
    </subcellularLocation>
</comment>
<keyword evidence="6" id="KW-0509">mRNA transport</keyword>
<evidence type="ECO:0000259" key="16">
    <source>
        <dbReference type="Pfam" id="PF05064"/>
    </source>
</evidence>
<dbReference type="HOGENOM" id="CLU_018823_1_0_1"/>
<dbReference type="GO" id="GO:0044613">
    <property type="term" value="C:nuclear pore central transport channel"/>
    <property type="evidence" value="ECO:0007669"/>
    <property type="project" value="TreeGrafter"/>
</dbReference>
<dbReference type="PANTHER" id="PTHR12084">
    <property type="entry name" value="NUCLEAR PORE GLYCOPROTEIN P62-RELATED"/>
    <property type="match status" value="1"/>
</dbReference>
<dbReference type="PANTHER" id="PTHR12084:SF0">
    <property type="entry name" value="NUCLEAR PORE GLYCOPROTEIN P62"/>
    <property type="match status" value="1"/>
</dbReference>
<dbReference type="Pfam" id="PF05064">
    <property type="entry name" value="Nsp1_C"/>
    <property type="match status" value="1"/>
</dbReference>
<evidence type="ECO:0000256" key="2">
    <source>
        <dbReference type="ARBA" id="ARBA00004567"/>
    </source>
</evidence>
<evidence type="ECO:0000256" key="6">
    <source>
        <dbReference type="ARBA" id="ARBA00022816"/>
    </source>
</evidence>
<evidence type="ECO:0000256" key="13">
    <source>
        <dbReference type="ARBA" id="ARBA00081079"/>
    </source>
</evidence>
<dbReference type="STRING" id="930991.A0A0D0EAZ4"/>
<evidence type="ECO:0000256" key="5">
    <source>
        <dbReference type="ARBA" id="ARBA00022448"/>
    </source>
</evidence>
<keyword evidence="7" id="KW-0653">Protein transport</keyword>
<feature type="compositionally biased region" description="Low complexity" evidence="15">
    <location>
        <begin position="79"/>
        <end position="111"/>
    </location>
</feature>
<evidence type="ECO:0000256" key="4">
    <source>
        <dbReference type="ARBA" id="ARBA00005911"/>
    </source>
</evidence>
<evidence type="ECO:0000256" key="8">
    <source>
        <dbReference type="ARBA" id="ARBA00023010"/>
    </source>
</evidence>
<evidence type="ECO:0000313" key="17">
    <source>
        <dbReference type="EMBL" id="KIK96960.1"/>
    </source>
</evidence>
<keyword evidence="5" id="KW-0813">Transport</keyword>
<keyword evidence="14" id="KW-0175">Coiled coil</keyword>
<dbReference type="InterPro" id="IPR007758">
    <property type="entry name" value="Nucleoporin_NSP1_C"/>
</dbReference>
<name>A0A0D0EAZ4_9AGAM</name>
<evidence type="ECO:0000256" key="10">
    <source>
        <dbReference type="ARBA" id="ARBA00023242"/>
    </source>
</evidence>
<feature type="compositionally biased region" description="Low complexity" evidence="15">
    <location>
        <begin position="147"/>
        <end position="166"/>
    </location>
</feature>
<evidence type="ECO:0000256" key="9">
    <source>
        <dbReference type="ARBA" id="ARBA00023132"/>
    </source>
</evidence>
<evidence type="ECO:0000256" key="7">
    <source>
        <dbReference type="ARBA" id="ARBA00022927"/>
    </source>
</evidence>
<dbReference type="InterPro" id="IPR026010">
    <property type="entry name" value="NSP1/NUP62"/>
</dbReference>
<feature type="compositionally biased region" description="Low complexity" evidence="15">
    <location>
        <begin position="118"/>
        <end position="127"/>
    </location>
</feature>
<dbReference type="GO" id="GO:0051028">
    <property type="term" value="P:mRNA transport"/>
    <property type="evidence" value="ECO:0007669"/>
    <property type="project" value="UniProtKB-KW"/>
</dbReference>
<gene>
    <name evidence="17" type="ORF">PAXRUDRAFT_137285</name>
</gene>
<reference evidence="18" key="2">
    <citation type="submission" date="2015-01" db="EMBL/GenBank/DDBJ databases">
        <title>Evolutionary Origins and Diversification of the Mycorrhizal Mutualists.</title>
        <authorList>
            <consortium name="DOE Joint Genome Institute"/>
            <consortium name="Mycorrhizal Genomics Consortium"/>
            <person name="Kohler A."/>
            <person name="Kuo A."/>
            <person name="Nagy L.G."/>
            <person name="Floudas D."/>
            <person name="Copeland A."/>
            <person name="Barry K.W."/>
            <person name="Cichocki N."/>
            <person name="Veneault-Fourrey C."/>
            <person name="LaButti K."/>
            <person name="Lindquist E.A."/>
            <person name="Lipzen A."/>
            <person name="Lundell T."/>
            <person name="Morin E."/>
            <person name="Murat C."/>
            <person name="Riley R."/>
            <person name="Ohm R."/>
            <person name="Sun H."/>
            <person name="Tunlid A."/>
            <person name="Henrissat B."/>
            <person name="Grigoriev I.V."/>
            <person name="Hibbett D.S."/>
            <person name="Martin F."/>
        </authorList>
    </citation>
    <scope>NUCLEOTIDE SEQUENCE [LARGE SCALE GENOMIC DNA]</scope>
    <source>
        <strain evidence="18">Ve08.2h10</strain>
    </source>
</reference>
<evidence type="ECO:0000256" key="1">
    <source>
        <dbReference type="ARBA" id="ARBA00004335"/>
    </source>
</evidence>
<feature type="compositionally biased region" description="Polar residues" evidence="15">
    <location>
        <begin position="1"/>
        <end position="18"/>
    </location>
</feature>
<dbReference type="GO" id="GO:0005543">
    <property type="term" value="F:phospholipid binding"/>
    <property type="evidence" value="ECO:0007669"/>
    <property type="project" value="TreeGrafter"/>
</dbReference>
<evidence type="ECO:0000256" key="11">
    <source>
        <dbReference type="ARBA" id="ARBA00068864"/>
    </source>
</evidence>
<proteinExistence type="inferred from homology"/>
<comment type="similarity">
    <text evidence="4">Belongs to the nucleoporin NSP1/NUP62 family.</text>
</comment>
<dbReference type="FunCoup" id="A0A0D0EAZ4">
    <property type="interactions" value="94"/>
</dbReference>
<evidence type="ECO:0000256" key="3">
    <source>
        <dbReference type="ARBA" id="ARBA00004620"/>
    </source>
</evidence>
<dbReference type="InParanoid" id="A0A0D0EAZ4"/>
<dbReference type="EMBL" id="KN824959">
    <property type="protein sequence ID" value="KIK96960.1"/>
    <property type="molecule type" value="Genomic_DNA"/>
</dbReference>